<dbReference type="EMBL" id="SNRW01000805">
    <property type="protein sequence ID" value="KAA6399186.1"/>
    <property type="molecule type" value="Genomic_DNA"/>
</dbReference>
<sequence>MEAGMSLSKDFQRDFNESRRQQGARSERMNCSQQSKRVHDRTRQGPGKQMAEILSKKIAVSAARFKPLGYSDRAFIFRDLGKFRYMGSGWKVVTPKGRTRLEQGGQYADAMTGLMDAQQALMVTMENGLGGHNNVEQIAHAYAMLCVGANAVAQLRELANAPRELRGVVEGCILPADIFSDDSIESIQRYLEMKKFQPFGIQQIPYAASQFGYGRGAAAGRGFQSRGRGGRGRGAFGSNFISFGGQQVSRGVRIQSGSSEGVNDSGEQGVQKSERKSVEDEESLG</sequence>
<accession>A0A5J4WXI2</accession>
<protein>
    <submittedName>
        <fullName evidence="2">Uncharacterized protein</fullName>
    </submittedName>
</protein>
<dbReference type="AlphaFoldDB" id="A0A5J4WXI2"/>
<gene>
    <name evidence="2" type="ORF">EZS28_005293</name>
</gene>
<proteinExistence type="predicted"/>
<comment type="caution">
    <text evidence="2">The sequence shown here is derived from an EMBL/GenBank/DDBJ whole genome shotgun (WGS) entry which is preliminary data.</text>
</comment>
<evidence type="ECO:0000313" key="2">
    <source>
        <dbReference type="EMBL" id="KAA6399186.1"/>
    </source>
</evidence>
<name>A0A5J4WXI2_9EUKA</name>
<feature type="compositionally biased region" description="Basic and acidic residues" evidence="1">
    <location>
        <begin position="10"/>
        <end position="28"/>
    </location>
</feature>
<reference evidence="2 3" key="1">
    <citation type="submission" date="2019-03" db="EMBL/GenBank/DDBJ databases">
        <title>Single cell metagenomics reveals metabolic interactions within the superorganism composed of flagellate Streblomastix strix and complex community of Bacteroidetes bacteria on its surface.</title>
        <authorList>
            <person name="Treitli S.C."/>
            <person name="Kolisko M."/>
            <person name="Husnik F."/>
            <person name="Keeling P."/>
            <person name="Hampl V."/>
        </authorList>
    </citation>
    <scope>NUCLEOTIDE SEQUENCE [LARGE SCALE GENOMIC DNA]</scope>
    <source>
        <strain evidence="2">ST1C</strain>
    </source>
</reference>
<evidence type="ECO:0000313" key="3">
    <source>
        <dbReference type="Proteomes" id="UP000324800"/>
    </source>
</evidence>
<feature type="region of interest" description="Disordered" evidence="1">
    <location>
        <begin position="1"/>
        <end position="49"/>
    </location>
</feature>
<feature type="compositionally biased region" description="Polar residues" evidence="1">
    <location>
        <begin position="253"/>
        <end position="271"/>
    </location>
</feature>
<organism evidence="2 3">
    <name type="scientific">Streblomastix strix</name>
    <dbReference type="NCBI Taxonomy" id="222440"/>
    <lineage>
        <taxon>Eukaryota</taxon>
        <taxon>Metamonada</taxon>
        <taxon>Preaxostyla</taxon>
        <taxon>Oxymonadida</taxon>
        <taxon>Streblomastigidae</taxon>
        <taxon>Streblomastix</taxon>
    </lineage>
</organism>
<feature type="region of interest" description="Disordered" evidence="1">
    <location>
        <begin position="253"/>
        <end position="285"/>
    </location>
</feature>
<evidence type="ECO:0000256" key="1">
    <source>
        <dbReference type="SAM" id="MobiDB-lite"/>
    </source>
</evidence>
<dbReference type="Proteomes" id="UP000324800">
    <property type="component" value="Unassembled WGS sequence"/>
</dbReference>